<protein>
    <submittedName>
        <fullName evidence="1">Uncharacterized protein</fullName>
    </submittedName>
</protein>
<dbReference type="Proteomes" id="UP000244342">
    <property type="component" value="Segment"/>
</dbReference>
<proteinExistence type="predicted"/>
<evidence type="ECO:0000313" key="2">
    <source>
        <dbReference type="Proteomes" id="UP000244342"/>
    </source>
</evidence>
<evidence type="ECO:0000313" key="1">
    <source>
        <dbReference type="EMBL" id="AVR76176.1"/>
    </source>
</evidence>
<organism evidence="1 2">
    <name type="scientific">Aeromonas phage AhSzw-1</name>
    <dbReference type="NCBI Taxonomy" id="2138299"/>
    <lineage>
        <taxon>Viruses</taxon>
        <taxon>Duplodnaviria</taxon>
        <taxon>Heunggongvirae</taxon>
        <taxon>Uroviricota</taxon>
        <taxon>Caudoviricetes</taxon>
        <taxon>Demerecviridae</taxon>
        <taxon>Shenzhenvirus</taxon>
        <taxon>Shenzhenvirus AhSzw1</taxon>
    </lineage>
</organism>
<keyword evidence="2" id="KW-1185">Reference proteome</keyword>
<name>A0A2R4AMD0_9CAUD</name>
<gene>
    <name evidence="1" type="ORF">AhSzw1_140</name>
</gene>
<sequence>MQKVSFVQDGALVVAPANYGMIDSSIGGQLARKELPEADGRTSRGLAAINDLRDRIGGYMKKYAKGQLSPSWGRVVIG</sequence>
<dbReference type="EMBL" id="MG676225">
    <property type="protein sequence ID" value="AVR76176.1"/>
    <property type="molecule type" value="Genomic_DNA"/>
</dbReference>
<reference evidence="2" key="1">
    <citation type="submission" date="2017-12" db="EMBL/GenBank/DDBJ databases">
        <title>Genomic characterization of T5-related Aeromonas hydrophila phages AhSzq-1 and AhSzw-1 and proposal to be two new species.</title>
        <authorList>
            <person name="Yuan S."/>
            <person name="Chen L."/>
            <person name="Ma Y."/>
        </authorList>
    </citation>
    <scope>NUCLEOTIDE SEQUENCE [LARGE SCALE GENOMIC DNA]</scope>
</reference>
<accession>A0A2R4AMD0</accession>